<feature type="transmembrane region" description="Helical" evidence="1">
    <location>
        <begin position="37"/>
        <end position="58"/>
    </location>
</feature>
<dbReference type="AlphaFoldDB" id="A0AAD5XGW0"/>
<feature type="transmembrane region" description="Helical" evidence="1">
    <location>
        <begin position="70"/>
        <end position="89"/>
    </location>
</feature>
<dbReference type="EMBL" id="JADGJH010001107">
    <property type="protein sequence ID" value="KAJ3118815.1"/>
    <property type="molecule type" value="Genomic_DNA"/>
</dbReference>
<keyword evidence="1" id="KW-1133">Transmembrane helix</keyword>
<gene>
    <name evidence="2" type="ORF">HK100_000537</name>
</gene>
<name>A0AAD5XGW0_9FUNG</name>
<accession>A0AAD5XGW0</accession>
<sequence length="91" mass="9488">MNESRLTLSLVITQACYEVRYKAAGIATEATVEVEGIFVNAIAAGISALFNVTVLVANCPHVKNLSKSSFLALSLACGDAMAAISNLILPC</sequence>
<keyword evidence="3" id="KW-1185">Reference proteome</keyword>
<evidence type="ECO:0000256" key="1">
    <source>
        <dbReference type="SAM" id="Phobius"/>
    </source>
</evidence>
<evidence type="ECO:0000313" key="2">
    <source>
        <dbReference type="EMBL" id="KAJ3118815.1"/>
    </source>
</evidence>
<dbReference type="Proteomes" id="UP001211907">
    <property type="component" value="Unassembled WGS sequence"/>
</dbReference>
<dbReference type="PROSITE" id="PS51257">
    <property type="entry name" value="PROKAR_LIPOPROTEIN"/>
    <property type="match status" value="1"/>
</dbReference>
<proteinExistence type="predicted"/>
<comment type="caution">
    <text evidence="2">The sequence shown here is derived from an EMBL/GenBank/DDBJ whole genome shotgun (WGS) entry which is preliminary data.</text>
</comment>
<reference evidence="2" key="1">
    <citation type="submission" date="2020-05" db="EMBL/GenBank/DDBJ databases">
        <title>Phylogenomic resolution of chytrid fungi.</title>
        <authorList>
            <person name="Stajich J.E."/>
            <person name="Amses K."/>
            <person name="Simmons R."/>
            <person name="Seto K."/>
            <person name="Myers J."/>
            <person name="Bonds A."/>
            <person name="Quandt C.A."/>
            <person name="Barry K."/>
            <person name="Liu P."/>
            <person name="Grigoriev I."/>
            <person name="Longcore J.E."/>
            <person name="James T.Y."/>
        </authorList>
    </citation>
    <scope>NUCLEOTIDE SEQUENCE</scope>
    <source>
        <strain evidence="2">JEL0513</strain>
    </source>
</reference>
<protein>
    <submittedName>
        <fullName evidence="2">Uncharacterized protein</fullName>
    </submittedName>
</protein>
<evidence type="ECO:0000313" key="3">
    <source>
        <dbReference type="Proteomes" id="UP001211907"/>
    </source>
</evidence>
<keyword evidence="1" id="KW-0812">Transmembrane</keyword>
<keyword evidence="1" id="KW-0472">Membrane</keyword>
<organism evidence="2 3">
    <name type="scientific">Physocladia obscura</name>
    <dbReference type="NCBI Taxonomy" id="109957"/>
    <lineage>
        <taxon>Eukaryota</taxon>
        <taxon>Fungi</taxon>
        <taxon>Fungi incertae sedis</taxon>
        <taxon>Chytridiomycota</taxon>
        <taxon>Chytridiomycota incertae sedis</taxon>
        <taxon>Chytridiomycetes</taxon>
        <taxon>Chytridiales</taxon>
        <taxon>Chytriomycetaceae</taxon>
        <taxon>Physocladia</taxon>
    </lineage>
</organism>